<keyword evidence="2" id="KW-1185">Reference proteome</keyword>
<proteinExistence type="predicted"/>
<reference evidence="1" key="1">
    <citation type="submission" date="2022-10" db="EMBL/GenBank/DDBJ databases">
        <title>The complete genomes of actinobacterial strains from the NBC collection.</title>
        <authorList>
            <person name="Joergensen T.S."/>
            <person name="Alvarez Arevalo M."/>
            <person name="Sterndorff E.B."/>
            <person name="Faurdal D."/>
            <person name="Vuksanovic O."/>
            <person name="Mourched A.-S."/>
            <person name="Charusanti P."/>
            <person name="Shaw S."/>
            <person name="Blin K."/>
            <person name="Weber T."/>
        </authorList>
    </citation>
    <scope>NUCLEOTIDE SEQUENCE</scope>
    <source>
        <strain evidence="1">NBC_00248</strain>
    </source>
</reference>
<evidence type="ECO:0000313" key="2">
    <source>
        <dbReference type="Proteomes" id="UP001432039"/>
    </source>
</evidence>
<sequence length="215" mass="23532">MNDYLARAPEGLSRRAQYFVGVHGLRVEGLGAAQYRGHWLERGTPEAVLDRVEAFDEQWGGMVLPPAPTYNGGPKTFCPDTPEAAPSDGWWFRAGDQRAAVPYAFMIGPRGEFGLGTSRWVPLHASVDGWVESVALAHHAAMCAKRITKVTGDDVDALELGSYEAVAEVEGLADTWWRGTDSLIAVYTGQAEFFSRPDYRTAVIYSGLDNWGLHG</sequence>
<accession>A0ABZ1TL93</accession>
<protein>
    <submittedName>
        <fullName evidence="1">Uncharacterized protein</fullName>
    </submittedName>
</protein>
<dbReference type="RefSeq" id="WP_328964870.1">
    <property type="nucleotide sequence ID" value="NZ_CP108090.1"/>
</dbReference>
<gene>
    <name evidence="1" type="ORF">OG517_37170</name>
</gene>
<organism evidence="1 2">
    <name type="scientific">Streptomyces virginiae</name>
    <name type="common">Streptomyces cinnamonensis</name>
    <dbReference type="NCBI Taxonomy" id="1961"/>
    <lineage>
        <taxon>Bacteria</taxon>
        <taxon>Bacillati</taxon>
        <taxon>Actinomycetota</taxon>
        <taxon>Actinomycetes</taxon>
        <taxon>Kitasatosporales</taxon>
        <taxon>Streptomycetaceae</taxon>
        <taxon>Streptomyces</taxon>
    </lineage>
</organism>
<name>A0ABZ1TL93_STRVG</name>
<evidence type="ECO:0000313" key="1">
    <source>
        <dbReference type="EMBL" id="WUQ16608.1"/>
    </source>
</evidence>
<dbReference type="EMBL" id="CP108090">
    <property type="protein sequence ID" value="WUQ16608.1"/>
    <property type="molecule type" value="Genomic_DNA"/>
</dbReference>
<dbReference type="Proteomes" id="UP001432039">
    <property type="component" value="Chromosome"/>
</dbReference>